<accession>A0A2D2AW89</accession>
<dbReference type="OrthoDB" id="9764596at2"/>
<feature type="transmembrane region" description="Helical" evidence="2">
    <location>
        <begin position="63"/>
        <end position="85"/>
    </location>
</feature>
<dbReference type="KEGG" id="cmb:CSW64_07505"/>
<dbReference type="RefSeq" id="WP_099621531.1">
    <property type="nucleotide sequence ID" value="NZ_CP024201.1"/>
</dbReference>
<sequence>MALELEAGAARPADASANGVRLSAWRLAIFSTPCIPLAAMLMPVTAYLPNYYATDLGVRQADLAWAFMAVRFFDLWFDPALGLLMDRTNSRWGRFRVWFVAGAPIAMLAVFMLFMAQPGITGVYILIWLIVGFAGQSMGQLAHMAWGATIAPAYEDRSRVYGWWQTMSATGMIVILLLPPLVKYGFGGTFADGVQAMGWFAMLILPVAAILALAAMPEPPVKPHHEPPRLAHFGALLKRPTVLRLLGADILWGTGLALAGTLLFFYFDAVKGIDRGLAGLALILYFLGALVGAPLWTRLANRLGKHRALTIGGVAWALAQLSVLVAPPSVVFLFCAMFVAGLPFAAGPVLLKAMMADVGDEERLSSGVDRTGLLFSLLTGSVKIGSMLAVGGSLYALDRVGFEPTKGAANAEAALTTLSAMFTFGPALLALGAAGLIHGYRLDAAAHAEVRRRLEDRDRGAG</sequence>
<feature type="transmembrane region" description="Helical" evidence="2">
    <location>
        <begin position="308"/>
        <end position="325"/>
    </location>
</feature>
<dbReference type="AlphaFoldDB" id="A0A2D2AW89"/>
<feature type="transmembrane region" description="Helical" evidence="2">
    <location>
        <begin position="331"/>
        <end position="351"/>
    </location>
</feature>
<feature type="transmembrane region" description="Helical" evidence="2">
    <location>
        <begin position="160"/>
        <end position="178"/>
    </location>
</feature>
<keyword evidence="2" id="KW-1133">Transmembrane helix</keyword>
<evidence type="ECO:0000256" key="1">
    <source>
        <dbReference type="ARBA" id="ARBA00009617"/>
    </source>
</evidence>
<feature type="transmembrane region" description="Helical" evidence="2">
    <location>
        <begin position="277"/>
        <end position="296"/>
    </location>
</feature>
<dbReference type="GO" id="GO:0008643">
    <property type="term" value="P:carbohydrate transport"/>
    <property type="evidence" value="ECO:0007669"/>
    <property type="project" value="InterPro"/>
</dbReference>
<keyword evidence="2" id="KW-0472">Membrane</keyword>
<dbReference type="Proteomes" id="UP000228945">
    <property type="component" value="Chromosome"/>
</dbReference>
<dbReference type="SUPFAM" id="SSF103473">
    <property type="entry name" value="MFS general substrate transporter"/>
    <property type="match status" value="1"/>
</dbReference>
<evidence type="ECO:0000313" key="3">
    <source>
        <dbReference type="EMBL" id="ATQ42274.1"/>
    </source>
</evidence>
<comment type="similarity">
    <text evidence="1">Belongs to the sodium:galactoside symporter (TC 2.A.2) family.</text>
</comment>
<feature type="transmembrane region" description="Helical" evidence="2">
    <location>
        <begin position="372"/>
        <end position="397"/>
    </location>
</feature>
<feature type="transmembrane region" description="Helical" evidence="2">
    <location>
        <begin position="122"/>
        <end position="148"/>
    </location>
</feature>
<organism evidence="3 4">
    <name type="scientific">Caulobacter mirabilis</name>
    <dbReference type="NCBI Taxonomy" id="69666"/>
    <lineage>
        <taxon>Bacteria</taxon>
        <taxon>Pseudomonadati</taxon>
        <taxon>Pseudomonadota</taxon>
        <taxon>Alphaproteobacteria</taxon>
        <taxon>Caulobacterales</taxon>
        <taxon>Caulobacteraceae</taxon>
        <taxon>Caulobacter</taxon>
    </lineage>
</organism>
<protein>
    <submittedName>
        <fullName evidence="3">MFS transporter</fullName>
    </submittedName>
</protein>
<dbReference type="Pfam" id="PF13347">
    <property type="entry name" value="MFS_2"/>
    <property type="match status" value="1"/>
</dbReference>
<dbReference type="InterPro" id="IPR039672">
    <property type="entry name" value="MFS_2"/>
</dbReference>
<evidence type="ECO:0000256" key="2">
    <source>
        <dbReference type="SAM" id="Phobius"/>
    </source>
</evidence>
<dbReference type="Gene3D" id="1.20.1250.20">
    <property type="entry name" value="MFS general substrate transporter like domains"/>
    <property type="match status" value="2"/>
</dbReference>
<keyword evidence="2" id="KW-0812">Transmembrane</keyword>
<dbReference type="GO" id="GO:0005886">
    <property type="term" value="C:plasma membrane"/>
    <property type="evidence" value="ECO:0007669"/>
    <property type="project" value="TreeGrafter"/>
</dbReference>
<dbReference type="PANTHER" id="PTHR11328:SF24">
    <property type="entry name" value="MAJOR FACILITATOR SUPERFAMILY (MFS) PROFILE DOMAIN-CONTAINING PROTEIN"/>
    <property type="match status" value="1"/>
</dbReference>
<evidence type="ECO:0000313" key="4">
    <source>
        <dbReference type="Proteomes" id="UP000228945"/>
    </source>
</evidence>
<feature type="transmembrane region" description="Helical" evidence="2">
    <location>
        <begin position="27"/>
        <end position="48"/>
    </location>
</feature>
<dbReference type="EMBL" id="CP024201">
    <property type="protein sequence ID" value="ATQ42274.1"/>
    <property type="molecule type" value="Genomic_DNA"/>
</dbReference>
<dbReference type="GO" id="GO:0015293">
    <property type="term" value="F:symporter activity"/>
    <property type="evidence" value="ECO:0007669"/>
    <property type="project" value="InterPro"/>
</dbReference>
<dbReference type="PANTHER" id="PTHR11328">
    <property type="entry name" value="MAJOR FACILITATOR SUPERFAMILY DOMAIN-CONTAINING PROTEIN"/>
    <property type="match status" value="1"/>
</dbReference>
<gene>
    <name evidence="3" type="ORF">CSW64_07505</name>
</gene>
<feature type="transmembrane region" description="Helical" evidence="2">
    <location>
        <begin position="417"/>
        <end position="437"/>
    </location>
</feature>
<proteinExistence type="inferred from homology"/>
<dbReference type="InterPro" id="IPR036259">
    <property type="entry name" value="MFS_trans_sf"/>
</dbReference>
<feature type="transmembrane region" description="Helical" evidence="2">
    <location>
        <begin position="242"/>
        <end position="265"/>
    </location>
</feature>
<name>A0A2D2AW89_9CAUL</name>
<feature type="transmembrane region" description="Helical" evidence="2">
    <location>
        <begin position="198"/>
        <end position="216"/>
    </location>
</feature>
<reference evidence="3 4" key="1">
    <citation type="submission" date="2017-10" db="EMBL/GenBank/DDBJ databases">
        <title>Genome sequence of Caulobacter mirabilis FWC38.</title>
        <authorList>
            <person name="Fiebig A."/>
            <person name="Crosson S."/>
        </authorList>
    </citation>
    <scope>NUCLEOTIDE SEQUENCE [LARGE SCALE GENOMIC DNA]</scope>
    <source>
        <strain evidence="3 4">FWC 38</strain>
    </source>
</reference>
<keyword evidence="4" id="KW-1185">Reference proteome</keyword>
<feature type="transmembrane region" description="Helical" evidence="2">
    <location>
        <begin position="97"/>
        <end position="116"/>
    </location>
</feature>